<dbReference type="GO" id="GO:0005811">
    <property type="term" value="C:lipid droplet"/>
    <property type="evidence" value="ECO:0007669"/>
    <property type="project" value="InterPro"/>
</dbReference>
<comment type="caution">
    <text evidence="8">The sequence shown here is derived from an EMBL/GenBank/DDBJ whole genome shotgun (WGS) entry which is preliminary data.</text>
</comment>
<dbReference type="Pfam" id="PF13249">
    <property type="entry name" value="SQHop_cyclase_N"/>
    <property type="match status" value="1"/>
</dbReference>
<dbReference type="InterPro" id="IPR018333">
    <property type="entry name" value="Squalene_cyclase"/>
</dbReference>
<dbReference type="SUPFAM" id="SSF48239">
    <property type="entry name" value="Terpenoid cyclases/Protein prenyltransferases"/>
    <property type="match status" value="2"/>
</dbReference>
<evidence type="ECO:0000256" key="4">
    <source>
        <dbReference type="RuleBase" id="RU362003"/>
    </source>
</evidence>
<keyword evidence="3 4" id="KW-0413">Isomerase</keyword>
<dbReference type="OrthoDB" id="21502at2759"/>
<keyword evidence="2" id="KW-0677">Repeat</keyword>
<dbReference type="EC" id="5.4.99.-" evidence="4"/>
<feature type="domain" description="Squalene cyclase N-terminal" evidence="7">
    <location>
        <begin position="107"/>
        <end position="375"/>
    </location>
</feature>
<evidence type="ECO:0000313" key="9">
    <source>
        <dbReference type="Proteomes" id="UP001165080"/>
    </source>
</evidence>
<dbReference type="Proteomes" id="UP001165080">
    <property type="component" value="Unassembled WGS sequence"/>
</dbReference>
<name>A0A9W6C2C6_9CHLO</name>
<reference evidence="8 9" key="1">
    <citation type="journal article" date="2023" name="Commun. Biol.">
        <title>Reorganization of the ancestral sex-determining regions during the evolution of trioecy in Pleodorina starrii.</title>
        <authorList>
            <person name="Takahashi K."/>
            <person name="Suzuki S."/>
            <person name="Kawai-Toyooka H."/>
            <person name="Yamamoto K."/>
            <person name="Hamaji T."/>
            <person name="Ootsuki R."/>
            <person name="Yamaguchi H."/>
            <person name="Kawachi M."/>
            <person name="Higashiyama T."/>
            <person name="Nozaki H."/>
        </authorList>
    </citation>
    <scope>NUCLEOTIDE SEQUENCE [LARGE SCALE GENOMIC DNA]</scope>
    <source>
        <strain evidence="8 9">NIES-4479</strain>
    </source>
</reference>
<dbReference type="InterPro" id="IPR002365">
    <property type="entry name" value="Terpene_synthase_CS"/>
</dbReference>
<evidence type="ECO:0000256" key="1">
    <source>
        <dbReference type="ARBA" id="ARBA00009755"/>
    </source>
</evidence>
<sequence>MWKFVSAGNSGGNPLLRSLNGNKGRQTWEFDEKAGTPEQRAQAERLRADFTANKDKQHHSADELLRLQCADRIRAKQHAPPSGDVPEQLTPERVESHLNGAISFYECLQQEDGHWPGDYGGPMFLLPGLVIALYTTGVLDQVLTPHHKAEALRYLTNHQNADGGFGLHIEGESTMFGTGLNYVMARLLGAGPEEDLTRRAREWIHARGGATFITSWGKFWLAVLGVYDWDGMNPLTPEMWLLPYSKWSGIGYLHPGRFWCHCRMVYLPMSYVYGKRGTCKETPLTAAIRRELYPMSYDKIDWNAARNQCAKEDLYYPHPLVQDVLWWVLYKAENVLQGSFLRRMALAECMKHIHYEDENTRYVDIGPVNKVINMLCCWLEEPEGAAFKKHLPRIHDYLWLAEDGLKMQGYNGSQLWDTSFAVQAIAESGLLEVSARCLAKAHEYVEQSQVIEEAEPPLSSFYRHISKGAWPFSSRDHGWPISDCSSEGLKAALTLAGLSAEKVGEPIPAERLYDCVNVILSYQNSDGGMATYENTRSFHWLEILNPAETFGDIIVDYSYVECTSACITALCAFRKRYPQHRPADISRALGRAEAFIRSIQRPDGSWYGSWGVCFTYGCWFGTTGLAALGHNCQNDPAVRRCCEFLAVRQREDGGWGESYLSCQDKVYSQLDGDSHVVNTAWAMLALMAVGYHKVDPAPLHSAARFLLRQQQPSGDWPQQHISGVFNRNCMITYANYRNIFPIWALGHYRRLVLQGEQEVTTF</sequence>
<evidence type="ECO:0000256" key="2">
    <source>
        <dbReference type="ARBA" id="ARBA00022737"/>
    </source>
</evidence>
<dbReference type="CDD" id="cd02892">
    <property type="entry name" value="SQCY_1"/>
    <property type="match status" value="1"/>
</dbReference>
<dbReference type="InterPro" id="IPR008930">
    <property type="entry name" value="Terpenoid_cyclase/PrenylTrfase"/>
</dbReference>
<dbReference type="Gene3D" id="1.50.10.20">
    <property type="match status" value="2"/>
</dbReference>
<protein>
    <recommendedName>
        <fullName evidence="4">Terpene cyclase/mutase family member</fullName>
        <ecNumber evidence="4">5.4.99.-</ecNumber>
    </recommendedName>
</protein>
<dbReference type="GO" id="GO:0016104">
    <property type="term" value="P:triterpenoid biosynthetic process"/>
    <property type="evidence" value="ECO:0007669"/>
    <property type="project" value="InterPro"/>
</dbReference>
<evidence type="ECO:0000256" key="5">
    <source>
        <dbReference type="SAM" id="MobiDB-lite"/>
    </source>
</evidence>
<dbReference type="InterPro" id="IPR032696">
    <property type="entry name" value="SQ_cyclase_C"/>
</dbReference>
<dbReference type="NCBIfam" id="TIGR01787">
    <property type="entry name" value="squalene_cyclas"/>
    <property type="match status" value="1"/>
</dbReference>
<dbReference type="PANTHER" id="PTHR11764:SF20">
    <property type="entry name" value="LANOSTEROL SYNTHASE"/>
    <property type="match status" value="1"/>
</dbReference>
<dbReference type="PROSITE" id="PS01074">
    <property type="entry name" value="TERPENE_SYNTHASES"/>
    <property type="match status" value="1"/>
</dbReference>
<evidence type="ECO:0000256" key="3">
    <source>
        <dbReference type="ARBA" id="ARBA00023235"/>
    </source>
</evidence>
<organism evidence="8 9">
    <name type="scientific">Pleodorina starrii</name>
    <dbReference type="NCBI Taxonomy" id="330485"/>
    <lineage>
        <taxon>Eukaryota</taxon>
        <taxon>Viridiplantae</taxon>
        <taxon>Chlorophyta</taxon>
        <taxon>core chlorophytes</taxon>
        <taxon>Chlorophyceae</taxon>
        <taxon>CS clade</taxon>
        <taxon>Chlamydomonadales</taxon>
        <taxon>Volvocaceae</taxon>
        <taxon>Pleodorina</taxon>
    </lineage>
</organism>
<gene>
    <name evidence="8" type="primary">PLEST010833</name>
    <name evidence="8" type="ORF">PLESTB_001808800</name>
</gene>
<evidence type="ECO:0000313" key="8">
    <source>
        <dbReference type="EMBL" id="GLC61836.1"/>
    </source>
</evidence>
<dbReference type="Pfam" id="PF13243">
    <property type="entry name" value="SQHop_cyclase_C"/>
    <property type="match status" value="1"/>
</dbReference>
<dbReference type="InterPro" id="IPR032697">
    <property type="entry name" value="SQ_cyclase_N"/>
</dbReference>
<dbReference type="FunFam" id="1.50.10.20:FF:000011">
    <property type="entry name" value="Terpene cyclase/mutase family member"/>
    <property type="match status" value="1"/>
</dbReference>
<evidence type="ECO:0000259" key="6">
    <source>
        <dbReference type="Pfam" id="PF13243"/>
    </source>
</evidence>
<feature type="region of interest" description="Disordered" evidence="5">
    <location>
        <begin position="1"/>
        <end position="23"/>
    </location>
</feature>
<keyword evidence="9" id="KW-1185">Reference proteome</keyword>
<dbReference type="SFLD" id="SFLDG01016">
    <property type="entry name" value="Prenyltransferase_Like_2"/>
    <property type="match status" value="1"/>
</dbReference>
<dbReference type="AlphaFoldDB" id="A0A9W6C2C6"/>
<dbReference type="GO" id="GO:0016866">
    <property type="term" value="F:intramolecular transferase activity"/>
    <property type="evidence" value="ECO:0007669"/>
    <property type="project" value="InterPro"/>
</dbReference>
<comment type="similarity">
    <text evidence="1 4">Belongs to the terpene cyclase/mutase family.</text>
</comment>
<accession>A0A9W6C2C6</accession>
<dbReference type="PANTHER" id="PTHR11764">
    <property type="entry name" value="TERPENE CYCLASE/MUTASE FAMILY MEMBER"/>
    <property type="match status" value="1"/>
</dbReference>
<dbReference type="EMBL" id="BRXU01000053">
    <property type="protein sequence ID" value="GLC61836.1"/>
    <property type="molecule type" value="Genomic_DNA"/>
</dbReference>
<evidence type="ECO:0000259" key="7">
    <source>
        <dbReference type="Pfam" id="PF13249"/>
    </source>
</evidence>
<proteinExistence type="inferred from homology"/>
<feature type="domain" description="Squalene cyclase C-terminal" evidence="6">
    <location>
        <begin position="413"/>
        <end position="750"/>
    </location>
</feature>